<accession>A0A1V3XZG4</accession>
<comment type="caution">
    <text evidence="1">The sequence shown here is derived from an EMBL/GenBank/DDBJ whole genome shotgun (WGS) entry which is preliminary data.</text>
</comment>
<dbReference type="Proteomes" id="UP000188532">
    <property type="component" value="Unassembled WGS sequence"/>
</dbReference>
<reference evidence="1 2" key="1">
    <citation type="submission" date="2017-02" db="EMBL/GenBank/DDBJ databases">
        <title>Complete genome sequences of Mycobacterium kansasii strains isolated from rhesus macaques.</title>
        <authorList>
            <person name="Panda A."/>
            <person name="Nagaraj S."/>
            <person name="Zhao X."/>
            <person name="Tettelin H."/>
            <person name="Detolla L.J."/>
        </authorList>
    </citation>
    <scope>NUCLEOTIDE SEQUENCE [LARGE SCALE GENOMIC DNA]</scope>
    <source>
        <strain evidence="1 2">11-3469</strain>
    </source>
</reference>
<proteinExistence type="predicted"/>
<evidence type="ECO:0000313" key="2">
    <source>
        <dbReference type="Proteomes" id="UP000188532"/>
    </source>
</evidence>
<protein>
    <submittedName>
        <fullName evidence="1">Uncharacterized protein</fullName>
    </submittedName>
</protein>
<dbReference type="AlphaFoldDB" id="A0A1V3XZG4"/>
<sequence>MVGVGPSRESASIGFPLTRCVRRFGGRTRTFVAMPAAVGFTKCG</sequence>
<organism evidence="1 2">
    <name type="scientific">Mycobacterium kansasii</name>
    <dbReference type="NCBI Taxonomy" id="1768"/>
    <lineage>
        <taxon>Bacteria</taxon>
        <taxon>Bacillati</taxon>
        <taxon>Actinomycetota</taxon>
        <taxon>Actinomycetes</taxon>
        <taxon>Mycobacteriales</taxon>
        <taxon>Mycobacteriaceae</taxon>
        <taxon>Mycobacterium</taxon>
    </lineage>
</organism>
<dbReference type="EMBL" id="MVBN01000001">
    <property type="protein sequence ID" value="OOK84136.1"/>
    <property type="molecule type" value="Genomic_DNA"/>
</dbReference>
<evidence type="ECO:0000313" key="1">
    <source>
        <dbReference type="EMBL" id="OOK84136.1"/>
    </source>
</evidence>
<gene>
    <name evidence="1" type="ORF">BZL29_1450</name>
</gene>
<name>A0A1V3XZG4_MYCKA</name>